<evidence type="ECO:0000313" key="1">
    <source>
        <dbReference type="EMBL" id="MBP2016854.1"/>
    </source>
</evidence>
<organism evidence="1 2">
    <name type="scientific">Symbiobacterium terraclitae</name>
    <dbReference type="NCBI Taxonomy" id="557451"/>
    <lineage>
        <taxon>Bacteria</taxon>
        <taxon>Bacillati</taxon>
        <taxon>Bacillota</taxon>
        <taxon>Clostridia</taxon>
        <taxon>Eubacteriales</taxon>
        <taxon>Symbiobacteriaceae</taxon>
        <taxon>Symbiobacterium</taxon>
    </lineage>
</organism>
<name>A0ABS4JMU2_9FIRM</name>
<evidence type="ECO:0000313" key="2">
    <source>
        <dbReference type="Proteomes" id="UP001519289"/>
    </source>
</evidence>
<protein>
    <submittedName>
        <fullName evidence="1">Uncharacterized protein</fullName>
    </submittedName>
</protein>
<accession>A0ABS4JMU2</accession>
<reference evidence="1 2" key="1">
    <citation type="submission" date="2021-03" db="EMBL/GenBank/DDBJ databases">
        <title>Genomic Encyclopedia of Type Strains, Phase IV (KMG-IV): sequencing the most valuable type-strain genomes for metagenomic binning, comparative biology and taxonomic classification.</title>
        <authorList>
            <person name="Goeker M."/>
        </authorList>
    </citation>
    <scope>NUCLEOTIDE SEQUENCE [LARGE SCALE GENOMIC DNA]</scope>
    <source>
        <strain evidence="1 2">DSM 27138</strain>
    </source>
</reference>
<proteinExistence type="predicted"/>
<comment type="caution">
    <text evidence="1">The sequence shown here is derived from an EMBL/GenBank/DDBJ whole genome shotgun (WGS) entry which is preliminary data.</text>
</comment>
<dbReference type="RefSeq" id="WP_209464993.1">
    <property type="nucleotide sequence ID" value="NZ_JAGGLG010000001.1"/>
</dbReference>
<gene>
    <name evidence="1" type="ORF">J2Z79_000227</name>
</gene>
<sequence>MPKTMMQGSQASTAWLPCIEPDGASEGTRSDWGPDNRGLSIEATLPDGSSLSLEVWNNELRLGDMRYRLPYHQGLYAYVEHLRLSAESLNQALREAAAVRLALVDLPGMERELTPEEREQLRQAVAGVLPASNAAGPQPLDPPFPQYAIRLEGVDWRATLRLRGDRYLRREGGSSAVHGGEVARLAAGLLPVPPLDPSDVAYLFLADRMEVDGKGDMTGWKNTVVRRLVGAQVIPGYHPLSVEPFTLTFRVNGEPLEVHVDAEGFIYRGVRYPGSGLTELFLLPKMP</sequence>
<dbReference type="Proteomes" id="UP001519289">
    <property type="component" value="Unassembled WGS sequence"/>
</dbReference>
<keyword evidence="2" id="KW-1185">Reference proteome</keyword>
<dbReference type="EMBL" id="JAGGLG010000001">
    <property type="protein sequence ID" value="MBP2016854.1"/>
    <property type="molecule type" value="Genomic_DNA"/>
</dbReference>